<protein>
    <recommendedName>
        <fullName evidence="3">H/ACA ribonucleoprotein complex non-core subunit NAF1</fullName>
    </recommendedName>
</protein>
<dbReference type="Proteomes" id="UP000759537">
    <property type="component" value="Unassembled WGS sequence"/>
</dbReference>
<evidence type="ECO:0000256" key="9">
    <source>
        <dbReference type="SAM" id="MobiDB-lite"/>
    </source>
</evidence>
<organism evidence="10 11">
    <name type="scientific">Russula ochroleuca</name>
    <dbReference type="NCBI Taxonomy" id="152965"/>
    <lineage>
        <taxon>Eukaryota</taxon>
        <taxon>Fungi</taxon>
        <taxon>Dikarya</taxon>
        <taxon>Basidiomycota</taxon>
        <taxon>Agaricomycotina</taxon>
        <taxon>Agaricomycetes</taxon>
        <taxon>Russulales</taxon>
        <taxon>Russulaceae</taxon>
        <taxon>Russula</taxon>
    </lineage>
</organism>
<feature type="region of interest" description="Disordered" evidence="9">
    <location>
        <begin position="37"/>
        <end position="121"/>
    </location>
</feature>
<evidence type="ECO:0000256" key="2">
    <source>
        <dbReference type="ARBA" id="ARBA00009801"/>
    </source>
</evidence>
<dbReference type="GO" id="GO:0001522">
    <property type="term" value="P:pseudouridine synthesis"/>
    <property type="evidence" value="ECO:0007669"/>
    <property type="project" value="InterPro"/>
</dbReference>
<dbReference type="GO" id="GO:0000493">
    <property type="term" value="P:box H/ACA snoRNP assembly"/>
    <property type="evidence" value="ECO:0007669"/>
    <property type="project" value="InterPro"/>
</dbReference>
<dbReference type="GO" id="GO:0006364">
    <property type="term" value="P:rRNA processing"/>
    <property type="evidence" value="ECO:0007669"/>
    <property type="project" value="UniProtKB-KW"/>
</dbReference>
<dbReference type="SUPFAM" id="SSF50447">
    <property type="entry name" value="Translation proteins"/>
    <property type="match status" value="1"/>
</dbReference>
<feature type="compositionally biased region" description="Polar residues" evidence="9">
    <location>
        <begin position="546"/>
        <end position="558"/>
    </location>
</feature>
<keyword evidence="8" id="KW-0539">Nucleus</keyword>
<accession>A0A9P5MY01</accession>
<evidence type="ECO:0000256" key="7">
    <source>
        <dbReference type="ARBA" id="ARBA00022884"/>
    </source>
</evidence>
<keyword evidence="5" id="KW-0698">rRNA processing</keyword>
<dbReference type="OrthoDB" id="21550at2759"/>
<evidence type="ECO:0000256" key="8">
    <source>
        <dbReference type="ARBA" id="ARBA00023242"/>
    </source>
</evidence>
<evidence type="ECO:0000256" key="1">
    <source>
        <dbReference type="ARBA" id="ARBA00004123"/>
    </source>
</evidence>
<comment type="caution">
    <text evidence="10">The sequence shown here is derived from an EMBL/GenBank/DDBJ whole genome shotgun (WGS) entry which is preliminary data.</text>
</comment>
<evidence type="ECO:0000256" key="4">
    <source>
        <dbReference type="ARBA" id="ARBA00022517"/>
    </source>
</evidence>
<proteinExistence type="inferred from homology"/>
<feature type="region of interest" description="Disordered" evidence="9">
    <location>
        <begin position="251"/>
        <end position="271"/>
    </location>
</feature>
<dbReference type="InterPro" id="IPR007504">
    <property type="entry name" value="H/ACA_rnp_Gar1/Naf1"/>
</dbReference>
<dbReference type="EMBL" id="WHVB01000006">
    <property type="protein sequence ID" value="KAF8481641.1"/>
    <property type="molecule type" value="Genomic_DNA"/>
</dbReference>
<sequence>MEAGTRTDHEGFKIPSAIPQDILLIQDLVGLIPQPLTLPAADTDDVDSSGESTDSAEEVEANLLSVGGNLRSDDMSDSASSSSSSSSSDSESDSEVDVSKTLSKPKIVDEDDDGEEGGGAVDMTLRTKNELSEPDIMIPPIVQVGPDEQLERVGEIMNIMNNVVIVRGGESGTHRASGHALDAETLLVYEDRRVLGYIHDTFGPTFQPMYQIKFNSSFPLDMNEARVSRPVFHVPARSKYVFVAELARTRGSDASNVHDEEPAEYELEFSDDEAEAAYRAKLKERRHASREPSVPASPAHVRDQDVDASYGWNPYAEHGVYDMDLDYGASPSRPKPQPYDDPYSDTYNQPDVKPGSTTSLPIPPPPRPERTPPGKAVGQNDNGYGQGRNGQRAHHHHYERGRGRGHGRGRGRGRGRGGARGQEGHPLPHRTEDRGATHGPTGPLSPTSTMMPPATGQYYGSDYTPFSPQLPPQFGFAPPYSPVQQQQHQFMPPQQHSVQPHINPRFAAQFGLNMEMMQHQPGQQYPAYGQYEVPTTPVYEGGWDGQWNQGYSNSSSSGEHPHVKQEPDHNSSGT</sequence>
<reference evidence="10" key="2">
    <citation type="journal article" date="2020" name="Nat. Commun.">
        <title>Large-scale genome sequencing of mycorrhizal fungi provides insights into the early evolution of symbiotic traits.</title>
        <authorList>
            <person name="Miyauchi S."/>
            <person name="Kiss E."/>
            <person name="Kuo A."/>
            <person name="Drula E."/>
            <person name="Kohler A."/>
            <person name="Sanchez-Garcia M."/>
            <person name="Morin E."/>
            <person name="Andreopoulos B."/>
            <person name="Barry K.W."/>
            <person name="Bonito G."/>
            <person name="Buee M."/>
            <person name="Carver A."/>
            <person name="Chen C."/>
            <person name="Cichocki N."/>
            <person name="Clum A."/>
            <person name="Culley D."/>
            <person name="Crous P.W."/>
            <person name="Fauchery L."/>
            <person name="Girlanda M."/>
            <person name="Hayes R.D."/>
            <person name="Keri Z."/>
            <person name="LaButti K."/>
            <person name="Lipzen A."/>
            <person name="Lombard V."/>
            <person name="Magnuson J."/>
            <person name="Maillard F."/>
            <person name="Murat C."/>
            <person name="Nolan M."/>
            <person name="Ohm R.A."/>
            <person name="Pangilinan J."/>
            <person name="Pereira M.F."/>
            <person name="Perotto S."/>
            <person name="Peter M."/>
            <person name="Pfister S."/>
            <person name="Riley R."/>
            <person name="Sitrit Y."/>
            <person name="Stielow J.B."/>
            <person name="Szollosi G."/>
            <person name="Zifcakova L."/>
            <person name="Stursova M."/>
            <person name="Spatafora J.W."/>
            <person name="Tedersoo L."/>
            <person name="Vaario L.M."/>
            <person name="Yamada A."/>
            <person name="Yan M."/>
            <person name="Wang P."/>
            <person name="Xu J."/>
            <person name="Bruns T."/>
            <person name="Baldrian P."/>
            <person name="Vilgalys R."/>
            <person name="Dunand C."/>
            <person name="Henrissat B."/>
            <person name="Grigoriev I.V."/>
            <person name="Hibbett D."/>
            <person name="Nagy L.G."/>
            <person name="Martin F.M."/>
        </authorList>
    </citation>
    <scope>NUCLEOTIDE SEQUENCE</scope>
    <source>
        <strain evidence="10">Prilba</strain>
    </source>
</reference>
<dbReference type="InterPro" id="IPR040309">
    <property type="entry name" value="Naf1"/>
</dbReference>
<dbReference type="GO" id="GO:0005634">
    <property type="term" value="C:nucleus"/>
    <property type="evidence" value="ECO:0007669"/>
    <property type="project" value="UniProtKB-SubCell"/>
</dbReference>
<gene>
    <name evidence="10" type="ORF">DFH94DRAFT_732066</name>
</gene>
<evidence type="ECO:0000256" key="6">
    <source>
        <dbReference type="ARBA" id="ARBA00022553"/>
    </source>
</evidence>
<comment type="similarity">
    <text evidence="2">Belongs to the NAF1 family.</text>
</comment>
<reference evidence="10" key="1">
    <citation type="submission" date="2019-10" db="EMBL/GenBank/DDBJ databases">
        <authorList>
            <consortium name="DOE Joint Genome Institute"/>
            <person name="Kuo A."/>
            <person name="Miyauchi S."/>
            <person name="Kiss E."/>
            <person name="Drula E."/>
            <person name="Kohler A."/>
            <person name="Sanchez-Garcia M."/>
            <person name="Andreopoulos B."/>
            <person name="Barry K.W."/>
            <person name="Bonito G."/>
            <person name="Buee M."/>
            <person name="Carver A."/>
            <person name="Chen C."/>
            <person name="Cichocki N."/>
            <person name="Clum A."/>
            <person name="Culley D."/>
            <person name="Crous P.W."/>
            <person name="Fauchery L."/>
            <person name="Girlanda M."/>
            <person name="Hayes R."/>
            <person name="Keri Z."/>
            <person name="LaButti K."/>
            <person name="Lipzen A."/>
            <person name="Lombard V."/>
            <person name="Magnuson J."/>
            <person name="Maillard F."/>
            <person name="Morin E."/>
            <person name="Murat C."/>
            <person name="Nolan M."/>
            <person name="Ohm R."/>
            <person name="Pangilinan J."/>
            <person name="Pereira M."/>
            <person name="Perotto S."/>
            <person name="Peter M."/>
            <person name="Riley R."/>
            <person name="Sitrit Y."/>
            <person name="Stielow B."/>
            <person name="Szollosi G."/>
            <person name="Zifcakova L."/>
            <person name="Stursova M."/>
            <person name="Spatafora J.W."/>
            <person name="Tedersoo L."/>
            <person name="Vaario L.-M."/>
            <person name="Yamada A."/>
            <person name="Yan M."/>
            <person name="Wang P."/>
            <person name="Xu J."/>
            <person name="Bruns T."/>
            <person name="Baldrian P."/>
            <person name="Vilgalys R."/>
            <person name="Henrissat B."/>
            <person name="Grigoriev I.V."/>
            <person name="Hibbett D."/>
            <person name="Nagy L.G."/>
            <person name="Martin F.M."/>
        </authorList>
    </citation>
    <scope>NUCLEOTIDE SEQUENCE</scope>
    <source>
        <strain evidence="10">Prilba</strain>
    </source>
</reference>
<keyword evidence="7" id="KW-0694">RNA-binding</keyword>
<feature type="compositionally biased region" description="Low complexity" evidence="9">
    <location>
        <begin position="77"/>
        <end position="89"/>
    </location>
</feature>
<evidence type="ECO:0000313" key="10">
    <source>
        <dbReference type="EMBL" id="KAF8481641.1"/>
    </source>
</evidence>
<dbReference type="GO" id="GO:0003723">
    <property type="term" value="F:RNA binding"/>
    <property type="evidence" value="ECO:0007669"/>
    <property type="project" value="UniProtKB-KW"/>
</dbReference>
<dbReference type="PANTHER" id="PTHR31633">
    <property type="entry name" value="H/ACA RIBONUCLEOPROTEIN COMPLEX NON-CORE SUBUNIT NAF1"/>
    <property type="match status" value="1"/>
</dbReference>
<dbReference type="Gene3D" id="2.40.10.230">
    <property type="entry name" value="Probable tRNA pseudouridine synthase domain"/>
    <property type="match status" value="1"/>
</dbReference>
<feature type="compositionally biased region" description="Basic and acidic residues" evidence="9">
    <location>
        <begin position="559"/>
        <end position="574"/>
    </location>
</feature>
<evidence type="ECO:0000256" key="5">
    <source>
        <dbReference type="ARBA" id="ARBA00022552"/>
    </source>
</evidence>
<name>A0A9P5MY01_9AGAM</name>
<keyword evidence="6" id="KW-0597">Phosphoprotein</keyword>
<comment type="subcellular location">
    <subcellularLocation>
        <location evidence="1">Nucleus</location>
    </subcellularLocation>
</comment>
<keyword evidence="11" id="KW-1185">Reference proteome</keyword>
<dbReference type="Pfam" id="PF04410">
    <property type="entry name" value="Gar1"/>
    <property type="match status" value="1"/>
</dbReference>
<dbReference type="InterPro" id="IPR038664">
    <property type="entry name" value="Gar1/Naf1_Cbf5-bd_sf"/>
</dbReference>
<feature type="region of interest" description="Disordered" evidence="9">
    <location>
        <begin position="326"/>
        <end position="466"/>
    </location>
</feature>
<dbReference type="AlphaFoldDB" id="A0A9P5MY01"/>
<feature type="compositionally biased region" description="Acidic residues" evidence="9">
    <location>
        <begin position="42"/>
        <end position="60"/>
    </location>
</feature>
<dbReference type="PANTHER" id="PTHR31633:SF1">
    <property type="entry name" value="H_ACA RIBONUCLEOPROTEIN COMPLEX NON-CORE SUBUNIT NAF1"/>
    <property type="match status" value="1"/>
</dbReference>
<dbReference type="GO" id="GO:0005732">
    <property type="term" value="C:sno(s)RNA-containing ribonucleoprotein complex"/>
    <property type="evidence" value="ECO:0007669"/>
    <property type="project" value="InterPro"/>
</dbReference>
<feature type="compositionally biased region" description="Acidic residues" evidence="9">
    <location>
        <begin position="261"/>
        <end position="271"/>
    </location>
</feature>
<evidence type="ECO:0000313" key="11">
    <source>
        <dbReference type="Proteomes" id="UP000759537"/>
    </source>
</evidence>
<dbReference type="InterPro" id="IPR009000">
    <property type="entry name" value="Transl_B-barrel_sf"/>
</dbReference>
<feature type="compositionally biased region" description="Basic and acidic residues" evidence="9">
    <location>
        <begin position="251"/>
        <end position="260"/>
    </location>
</feature>
<evidence type="ECO:0000256" key="3">
    <source>
        <dbReference type="ARBA" id="ARBA00021438"/>
    </source>
</evidence>
<feature type="compositionally biased region" description="Basic residues" evidence="9">
    <location>
        <begin position="391"/>
        <end position="417"/>
    </location>
</feature>
<keyword evidence="4" id="KW-0690">Ribosome biogenesis</keyword>
<feature type="region of interest" description="Disordered" evidence="9">
    <location>
        <begin position="542"/>
        <end position="574"/>
    </location>
</feature>